<dbReference type="Proteomes" id="UP001630127">
    <property type="component" value="Unassembled WGS sequence"/>
</dbReference>
<dbReference type="InterPro" id="IPR036047">
    <property type="entry name" value="F-box-like_dom_sf"/>
</dbReference>
<evidence type="ECO:0000313" key="2">
    <source>
        <dbReference type="Proteomes" id="UP001630127"/>
    </source>
</evidence>
<dbReference type="SUPFAM" id="SSF81383">
    <property type="entry name" value="F-box domain"/>
    <property type="match status" value="1"/>
</dbReference>
<sequence>MSRHEESAKMVVSRSNSGLGFRLGFGYIPDWLIVELLIRLPIKCIYRCKCVSTQRLSLINESTFARAFVSMRELPSAYQNSGFFFINVSVQKKSLMNIIFLGIYFQVMLV</sequence>
<accession>A0ABD3AVF6</accession>
<organism evidence="1 2">
    <name type="scientific">Cinchona calisaya</name>
    <dbReference type="NCBI Taxonomy" id="153742"/>
    <lineage>
        <taxon>Eukaryota</taxon>
        <taxon>Viridiplantae</taxon>
        <taxon>Streptophyta</taxon>
        <taxon>Embryophyta</taxon>
        <taxon>Tracheophyta</taxon>
        <taxon>Spermatophyta</taxon>
        <taxon>Magnoliopsida</taxon>
        <taxon>eudicotyledons</taxon>
        <taxon>Gunneridae</taxon>
        <taxon>Pentapetalae</taxon>
        <taxon>asterids</taxon>
        <taxon>lamiids</taxon>
        <taxon>Gentianales</taxon>
        <taxon>Rubiaceae</taxon>
        <taxon>Cinchonoideae</taxon>
        <taxon>Cinchoneae</taxon>
        <taxon>Cinchona</taxon>
    </lineage>
</organism>
<keyword evidence="2" id="KW-1185">Reference proteome</keyword>
<proteinExistence type="predicted"/>
<reference evidence="1 2" key="1">
    <citation type="submission" date="2024-11" db="EMBL/GenBank/DDBJ databases">
        <title>A near-complete genome assembly of Cinchona calisaya.</title>
        <authorList>
            <person name="Lian D.C."/>
            <person name="Zhao X.W."/>
            <person name="Wei L."/>
        </authorList>
    </citation>
    <scope>NUCLEOTIDE SEQUENCE [LARGE SCALE GENOMIC DNA]</scope>
    <source>
        <tissue evidence="1">Nenye</tissue>
    </source>
</reference>
<evidence type="ECO:0000313" key="1">
    <source>
        <dbReference type="EMBL" id="KAL3535222.1"/>
    </source>
</evidence>
<protein>
    <submittedName>
        <fullName evidence="1">Uncharacterized protein</fullName>
    </submittedName>
</protein>
<dbReference type="AlphaFoldDB" id="A0ABD3AVF6"/>
<comment type="caution">
    <text evidence="1">The sequence shown here is derived from an EMBL/GenBank/DDBJ whole genome shotgun (WGS) entry which is preliminary data.</text>
</comment>
<name>A0ABD3AVF6_9GENT</name>
<dbReference type="EMBL" id="JBJUIK010000002">
    <property type="protein sequence ID" value="KAL3535222.1"/>
    <property type="molecule type" value="Genomic_DNA"/>
</dbReference>
<gene>
    <name evidence="1" type="ORF">ACH5RR_003683</name>
</gene>